<dbReference type="AlphaFoldDB" id="A0A8J4YDQ3"/>
<sequence>MSRKNASVKETAGAVGLTGNPAVFVANGIARDGSFFSEFEGSTEKRQDTDGLTMKKETCKMAFAQDVRSLSPALGKDGNPFADTAVISCPEQQSLWTQQWQTQCGSGELGLEHMRS</sequence>
<comment type="caution">
    <text evidence="1">The sequence shown here is derived from an EMBL/GenBank/DDBJ whole genome shotgun (WGS) entry which is preliminary data.</text>
</comment>
<protein>
    <submittedName>
        <fullName evidence="1">Uncharacterized protein</fullName>
    </submittedName>
</protein>
<proteinExistence type="predicted"/>
<reference evidence="1" key="1">
    <citation type="submission" date="2020-07" db="EMBL/GenBank/DDBJ databases">
        <title>The High-quality genome of the commercially important snow crab, Chionoecetes opilio.</title>
        <authorList>
            <person name="Jeong J.-H."/>
            <person name="Ryu S."/>
        </authorList>
    </citation>
    <scope>NUCLEOTIDE SEQUENCE</scope>
    <source>
        <strain evidence="1">MADBK_172401_WGS</strain>
        <tissue evidence="1">Digestive gland</tissue>
    </source>
</reference>
<name>A0A8J4YDQ3_CHIOP</name>
<evidence type="ECO:0000313" key="2">
    <source>
        <dbReference type="Proteomes" id="UP000770661"/>
    </source>
</evidence>
<dbReference type="Proteomes" id="UP000770661">
    <property type="component" value="Unassembled WGS sequence"/>
</dbReference>
<keyword evidence="2" id="KW-1185">Reference proteome</keyword>
<organism evidence="1 2">
    <name type="scientific">Chionoecetes opilio</name>
    <name type="common">Atlantic snow crab</name>
    <name type="synonym">Cancer opilio</name>
    <dbReference type="NCBI Taxonomy" id="41210"/>
    <lineage>
        <taxon>Eukaryota</taxon>
        <taxon>Metazoa</taxon>
        <taxon>Ecdysozoa</taxon>
        <taxon>Arthropoda</taxon>
        <taxon>Crustacea</taxon>
        <taxon>Multicrustacea</taxon>
        <taxon>Malacostraca</taxon>
        <taxon>Eumalacostraca</taxon>
        <taxon>Eucarida</taxon>
        <taxon>Decapoda</taxon>
        <taxon>Pleocyemata</taxon>
        <taxon>Brachyura</taxon>
        <taxon>Eubrachyura</taxon>
        <taxon>Majoidea</taxon>
        <taxon>Majidae</taxon>
        <taxon>Chionoecetes</taxon>
    </lineage>
</organism>
<gene>
    <name evidence="1" type="ORF">GWK47_004669</name>
</gene>
<evidence type="ECO:0000313" key="1">
    <source>
        <dbReference type="EMBL" id="KAG0725412.1"/>
    </source>
</evidence>
<accession>A0A8J4YDQ3</accession>
<dbReference type="EMBL" id="JACEEZ010005637">
    <property type="protein sequence ID" value="KAG0725412.1"/>
    <property type="molecule type" value="Genomic_DNA"/>
</dbReference>